<dbReference type="KEGG" id="tped:TPE_2390"/>
<evidence type="ECO:0000313" key="2">
    <source>
        <dbReference type="Proteomes" id="UP000015620"/>
    </source>
</evidence>
<evidence type="ECO:0000313" key="1">
    <source>
        <dbReference type="EMBL" id="AGT44864.1"/>
    </source>
</evidence>
<sequence length="47" mass="5469">MPFYKKVIADVQKNFIKKNTLCGYFYSDFVLTALISKSLKLKSSFKN</sequence>
<keyword evidence="2" id="KW-1185">Reference proteome</keyword>
<dbReference type="EMBL" id="CP004120">
    <property type="protein sequence ID" value="AGT44864.1"/>
    <property type="molecule type" value="Genomic_DNA"/>
</dbReference>
<organism evidence="1 2">
    <name type="scientific">Treponema pedis str. T A4</name>
    <dbReference type="NCBI Taxonomy" id="1291379"/>
    <lineage>
        <taxon>Bacteria</taxon>
        <taxon>Pseudomonadati</taxon>
        <taxon>Spirochaetota</taxon>
        <taxon>Spirochaetia</taxon>
        <taxon>Spirochaetales</taxon>
        <taxon>Treponemataceae</taxon>
        <taxon>Treponema</taxon>
    </lineage>
</organism>
<name>S6A931_9SPIR</name>
<reference evidence="1 2" key="1">
    <citation type="journal article" date="2013" name="PLoS ONE">
        <title>Genome-Wide Relatedness of Treponema pedis, from Gingiva and Necrotic Skin Lesions of Pigs, with the Human Oral Pathogen Treponema denticola.</title>
        <authorList>
            <person name="Svartstrom O."/>
            <person name="Mushtaq M."/>
            <person name="Pringle M."/>
            <person name="Segerman B."/>
        </authorList>
    </citation>
    <scope>NUCLEOTIDE SEQUENCE [LARGE SCALE GENOMIC DNA]</scope>
    <source>
        <strain evidence="1">T A4</strain>
    </source>
</reference>
<dbReference type="Proteomes" id="UP000015620">
    <property type="component" value="Chromosome"/>
</dbReference>
<proteinExistence type="predicted"/>
<dbReference type="PATRIC" id="fig|1291379.3.peg.2362"/>
<dbReference type="AlphaFoldDB" id="S6A931"/>
<dbReference type="STRING" id="1291379.TPE_2390"/>
<accession>S6A931</accession>
<gene>
    <name evidence="1" type="ORF">TPE_2390</name>
</gene>
<dbReference type="HOGENOM" id="CLU_3174449_0_0_12"/>
<protein>
    <submittedName>
        <fullName evidence="1">Uncharacterized protein</fullName>
    </submittedName>
</protein>